<protein>
    <recommendedName>
        <fullName evidence="1">Reverse transcriptase zinc-binding domain-containing protein</fullName>
    </recommendedName>
</protein>
<gene>
    <name evidence="2" type="ORF">MTR67_013374</name>
</gene>
<evidence type="ECO:0000259" key="1">
    <source>
        <dbReference type="Pfam" id="PF13966"/>
    </source>
</evidence>
<feature type="domain" description="Reverse transcriptase zinc-binding" evidence="1">
    <location>
        <begin position="310"/>
        <end position="396"/>
    </location>
</feature>
<dbReference type="Proteomes" id="UP001234989">
    <property type="component" value="Chromosome 3"/>
</dbReference>
<organism evidence="2 3">
    <name type="scientific">Solanum verrucosum</name>
    <dbReference type="NCBI Taxonomy" id="315347"/>
    <lineage>
        <taxon>Eukaryota</taxon>
        <taxon>Viridiplantae</taxon>
        <taxon>Streptophyta</taxon>
        <taxon>Embryophyta</taxon>
        <taxon>Tracheophyta</taxon>
        <taxon>Spermatophyta</taxon>
        <taxon>Magnoliopsida</taxon>
        <taxon>eudicotyledons</taxon>
        <taxon>Gunneridae</taxon>
        <taxon>Pentapetalae</taxon>
        <taxon>asterids</taxon>
        <taxon>lamiids</taxon>
        <taxon>Solanales</taxon>
        <taxon>Solanaceae</taxon>
        <taxon>Solanoideae</taxon>
        <taxon>Solaneae</taxon>
        <taxon>Solanum</taxon>
    </lineage>
</organism>
<dbReference type="PANTHER" id="PTHR36617:SF15">
    <property type="entry name" value="REVERSE TRANSCRIPTASE ZINC-BINDING DOMAIN-CONTAINING PROTEIN"/>
    <property type="match status" value="1"/>
</dbReference>
<dbReference type="PANTHER" id="PTHR36617">
    <property type="entry name" value="PROTEIN, PUTATIVE-RELATED"/>
    <property type="match status" value="1"/>
</dbReference>
<evidence type="ECO:0000313" key="3">
    <source>
        <dbReference type="Proteomes" id="UP001234989"/>
    </source>
</evidence>
<sequence length="499" mass="58670">MEFEEVVKNEEIAWRQRSRIQWLKNGDKNTKYFHRMATTHKGCNTIDKIEEGGTYITDPEVIKIKIQDYYQNLYKETETWRPNLNLQDFTSINLEEQIWLHRQFEEEEVLKGINLCASDKAPGPDGFPMSFFKEFWSVLKEDILNTMKHFHEFQVFEKNITLAESWESGWDISFRRHFNDWEIDRVAQLLHVINEFNGFVARPNTISWVHSEDGRFTVNKLYKKEMGTQQGLRLARWKYVWTNQAPTKIKCFDGNIKLRIGNGAKILFWKDVWDWEIDRVAQLLHVINEFNGFAARPDTISWVHSKDGRFTVNKLYKKEMGTQQGLRLARWKYVCTSQAPTKIKCFVWLVAKRACLTQEVLQRKGVQLVPRCFQCKETNETNNHLFLHRRITGQLWSLFLRLTRNSQNILLTCSVVESGEEAVKAKKSGGELFQLAYGGEKEVDEEEEAEGTICRDLKMGFSQTEGRFNNFLLTPRQITMPIQLLFWNSELLLPTALPN</sequence>
<reference evidence="2" key="1">
    <citation type="submission" date="2023-08" db="EMBL/GenBank/DDBJ databases">
        <title>A de novo genome assembly of Solanum verrucosum Schlechtendal, a Mexican diploid species geographically isolated from the other diploid A-genome species in potato relatives.</title>
        <authorList>
            <person name="Hosaka K."/>
        </authorList>
    </citation>
    <scope>NUCLEOTIDE SEQUENCE</scope>
    <source>
        <tissue evidence="2">Young leaves</tissue>
    </source>
</reference>
<dbReference type="EMBL" id="CP133614">
    <property type="protein sequence ID" value="WMV19989.1"/>
    <property type="molecule type" value="Genomic_DNA"/>
</dbReference>
<dbReference type="InterPro" id="IPR026960">
    <property type="entry name" value="RVT-Znf"/>
</dbReference>
<name>A0AAF0TID3_SOLVR</name>
<dbReference type="Pfam" id="PF13966">
    <property type="entry name" value="zf-RVT"/>
    <property type="match status" value="1"/>
</dbReference>
<accession>A0AAF0TID3</accession>
<proteinExistence type="predicted"/>
<keyword evidence="3" id="KW-1185">Reference proteome</keyword>
<evidence type="ECO:0000313" key="2">
    <source>
        <dbReference type="EMBL" id="WMV19989.1"/>
    </source>
</evidence>
<dbReference type="AlphaFoldDB" id="A0AAF0TID3"/>